<dbReference type="CDD" id="cd00096">
    <property type="entry name" value="Ig"/>
    <property type="match status" value="1"/>
</dbReference>
<dbReference type="FunFam" id="3.40.50.410:FF:000032">
    <property type="entry name" value="Hemicentin 1"/>
    <property type="match status" value="1"/>
</dbReference>
<name>A0A7N8WYB9_9TELE</name>
<dbReference type="InterPro" id="IPR013098">
    <property type="entry name" value="Ig_I-set"/>
</dbReference>
<protein>
    <recommendedName>
        <fullName evidence="11">Ig-like domain-containing protein</fullName>
    </recommendedName>
</protein>
<feature type="domain" description="Ig-like" evidence="11">
    <location>
        <begin position="427"/>
        <end position="512"/>
    </location>
</feature>
<dbReference type="GO" id="GO:0007156">
    <property type="term" value="P:homophilic cell adhesion via plasma membrane adhesion molecules"/>
    <property type="evidence" value="ECO:0007669"/>
    <property type="project" value="TreeGrafter"/>
</dbReference>
<dbReference type="Gene3D" id="3.40.50.410">
    <property type="entry name" value="von Willebrand factor, type A domain"/>
    <property type="match status" value="1"/>
</dbReference>
<evidence type="ECO:0000256" key="3">
    <source>
        <dbReference type="ARBA" id="ARBA00022525"/>
    </source>
</evidence>
<dbReference type="InterPro" id="IPR003599">
    <property type="entry name" value="Ig_sub"/>
</dbReference>
<dbReference type="Ensembl" id="ENSMAMT00000050238.1">
    <property type="protein sequence ID" value="ENSMAMP00000041261.1"/>
    <property type="gene ID" value="ENSMAMG00000005631.2"/>
</dbReference>
<feature type="transmembrane region" description="Helical" evidence="9">
    <location>
        <begin position="1356"/>
        <end position="1382"/>
    </location>
</feature>
<keyword evidence="9" id="KW-0812">Transmembrane</keyword>
<evidence type="ECO:0000256" key="10">
    <source>
        <dbReference type="SAM" id="SignalP"/>
    </source>
</evidence>
<keyword evidence="4 10" id="KW-0732">Signal</keyword>
<dbReference type="InterPro" id="IPR013106">
    <property type="entry name" value="Ig_V-set"/>
</dbReference>
<evidence type="ECO:0000256" key="1">
    <source>
        <dbReference type="ARBA" id="ARBA00004613"/>
    </source>
</evidence>
<keyword evidence="8" id="KW-0393">Immunoglobulin domain</keyword>
<keyword evidence="6" id="KW-1015">Disulfide bond</keyword>
<feature type="signal peptide" evidence="10">
    <location>
        <begin position="1"/>
        <end position="22"/>
    </location>
</feature>
<feature type="domain" description="Ig-like" evidence="11">
    <location>
        <begin position="758"/>
        <end position="847"/>
    </location>
</feature>
<dbReference type="InterPro" id="IPR057613">
    <property type="entry name" value="VWA7_4"/>
</dbReference>
<dbReference type="Pfam" id="PF07679">
    <property type="entry name" value="I-set"/>
    <property type="match status" value="4"/>
</dbReference>
<dbReference type="InterPro" id="IPR050958">
    <property type="entry name" value="Cell_Adh-Cytoskel_Orgn"/>
</dbReference>
<dbReference type="SMART" id="SM00408">
    <property type="entry name" value="IGc2"/>
    <property type="match status" value="10"/>
</dbReference>
<keyword evidence="9" id="KW-1133">Transmembrane helix</keyword>
<dbReference type="Pfam" id="PF25106">
    <property type="entry name" value="VWA_4"/>
    <property type="match status" value="1"/>
</dbReference>
<dbReference type="SUPFAM" id="SSF48726">
    <property type="entry name" value="Immunoglobulin"/>
    <property type="match status" value="11"/>
</dbReference>
<keyword evidence="7" id="KW-0325">Glycoprotein</keyword>
<dbReference type="InterPro" id="IPR036179">
    <property type="entry name" value="Ig-like_dom_sf"/>
</dbReference>
<dbReference type="InterPro" id="IPR003598">
    <property type="entry name" value="Ig_sub2"/>
</dbReference>
<feature type="domain" description="Ig-like" evidence="11">
    <location>
        <begin position="1293"/>
        <end position="1362"/>
    </location>
</feature>
<dbReference type="GO" id="GO:0008046">
    <property type="term" value="F:axon guidance receptor activity"/>
    <property type="evidence" value="ECO:0007669"/>
    <property type="project" value="TreeGrafter"/>
</dbReference>
<feature type="domain" description="Ig-like" evidence="11">
    <location>
        <begin position="1031"/>
        <end position="1118"/>
    </location>
</feature>
<feature type="domain" description="Ig-like" evidence="11">
    <location>
        <begin position="853"/>
        <end position="938"/>
    </location>
</feature>
<keyword evidence="5" id="KW-0677">Repeat</keyword>
<feature type="chain" id="PRO_5031269686" description="Ig-like domain-containing protein" evidence="10">
    <location>
        <begin position="23"/>
        <end position="1412"/>
    </location>
</feature>
<evidence type="ECO:0000256" key="6">
    <source>
        <dbReference type="ARBA" id="ARBA00023157"/>
    </source>
</evidence>
<dbReference type="Gene3D" id="2.60.40.10">
    <property type="entry name" value="Immunoglobulins"/>
    <property type="match status" value="11"/>
</dbReference>
<feature type="domain" description="Ig-like" evidence="11">
    <location>
        <begin position="943"/>
        <end position="1026"/>
    </location>
</feature>
<feature type="domain" description="Ig-like" evidence="11">
    <location>
        <begin position="1127"/>
        <end position="1206"/>
    </location>
</feature>
<evidence type="ECO:0000313" key="13">
    <source>
        <dbReference type="Proteomes" id="UP000261640"/>
    </source>
</evidence>
<dbReference type="InterPro" id="IPR056861">
    <property type="entry name" value="HMCN1-like_VWA"/>
</dbReference>
<evidence type="ECO:0000256" key="9">
    <source>
        <dbReference type="SAM" id="Phobius"/>
    </source>
</evidence>
<proteinExistence type="inferred from homology"/>
<dbReference type="PROSITE" id="PS50835">
    <property type="entry name" value="IG_LIKE"/>
    <property type="match status" value="11"/>
</dbReference>
<dbReference type="GO" id="GO:0043025">
    <property type="term" value="C:neuronal cell body"/>
    <property type="evidence" value="ECO:0007669"/>
    <property type="project" value="TreeGrafter"/>
</dbReference>
<comment type="subcellular location">
    <subcellularLocation>
        <location evidence="1">Secreted</location>
    </subcellularLocation>
</comment>
<accession>A0A7N8WYB9</accession>
<reference evidence="12" key="2">
    <citation type="submission" date="2025-09" db="UniProtKB">
        <authorList>
            <consortium name="Ensembl"/>
        </authorList>
    </citation>
    <scope>IDENTIFICATION</scope>
</reference>
<dbReference type="SMART" id="SM00409">
    <property type="entry name" value="IG"/>
    <property type="match status" value="10"/>
</dbReference>
<dbReference type="Pfam" id="PF13927">
    <property type="entry name" value="Ig_3"/>
    <property type="match status" value="4"/>
</dbReference>
<dbReference type="Proteomes" id="UP000261640">
    <property type="component" value="Unplaced"/>
</dbReference>
<dbReference type="PANTHER" id="PTHR45080:SF34">
    <property type="entry name" value="MYOSIN LIGHT CHAIN KINASE, SMOOTH MUSCLE-LIKE"/>
    <property type="match status" value="1"/>
</dbReference>
<reference evidence="12" key="1">
    <citation type="submission" date="2025-08" db="UniProtKB">
        <authorList>
            <consortium name="Ensembl"/>
        </authorList>
    </citation>
    <scope>IDENTIFICATION</scope>
</reference>
<dbReference type="GO" id="GO:0005886">
    <property type="term" value="C:plasma membrane"/>
    <property type="evidence" value="ECO:0007669"/>
    <property type="project" value="TreeGrafter"/>
</dbReference>
<dbReference type="Pfam" id="PF23560">
    <property type="entry name" value="GBD_Hemicentin"/>
    <property type="match status" value="1"/>
</dbReference>
<evidence type="ECO:0000256" key="5">
    <source>
        <dbReference type="ARBA" id="ARBA00022737"/>
    </source>
</evidence>
<dbReference type="GeneTree" id="ENSGT00940000164697"/>
<dbReference type="InterPro" id="IPR036465">
    <property type="entry name" value="vWFA_dom_sf"/>
</dbReference>
<keyword evidence="9" id="KW-0472">Membrane</keyword>
<dbReference type="InterPro" id="IPR056475">
    <property type="entry name" value="GBD_Hemicentin/VWA7"/>
</dbReference>
<organism evidence="12 13">
    <name type="scientific">Mastacembelus armatus</name>
    <name type="common">zig-zag eel</name>
    <dbReference type="NCBI Taxonomy" id="205130"/>
    <lineage>
        <taxon>Eukaryota</taxon>
        <taxon>Metazoa</taxon>
        <taxon>Chordata</taxon>
        <taxon>Craniata</taxon>
        <taxon>Vertebrata</taxon>
        <taxon>Euteleostomi</taxon>
        <taxon>Actinopterygii</taxon>
        <taxon>Neopterygii</taxon>
        <taxon>Teleostei</taxon>
        <taxon>Neoteleostei</taxon>
        <taxon>Acanthomorphata</taxon>
        <taxon>Anabantaria</taxon>
        <taxon>Synbranchiformes</taxon>
        <taxon>Mastacembelidae</taxon>
        <taxon>Mastacembelus</taxon>
    </lineage>
</organism>
<evidence type="ECO:0000256" key="2">
    <source>
        <dbReference type="ARBA" id="ARBA00009588"/>
    </source>
</evidence>
<dbReference type="CDD" id="cd00198">
    <property type="entry name" value="vWFA"/>
    <property type="match status" value="1"/>
</dbReference>
<evidence type="ECO:0000256" key="4">
    <source>
        <dbReference type="ARBA" id="ARBA00022729"/>
    </source>
</evidence>
<dbReference type="FunFam" id="2.60.40.10:FF:000189">
    <property type="entry name" value="Neogenin isoform 3"/>
    <property type="match status" value="1"/>
</dbReference>
<sequence length="1412" mass="152665">MTGVLLKCLVLALCVSAHRLLAVPGVEEGDGSGDSASTLAFVFDVTGSMYDDLKQVIDGASRILEKTLSRRTRPIKNFVLVPFHDPDIGPVSITTDPKKFQQDLQELFVQGGGDCPEMSIGAIKKALEVSLPGSFIYVFTDARAKDYRLKRDVLQLVQLRQSQVVFVLTGDCGDRSHPGYRAYEEIAATSSGQIFHLDKQQVNEVLKWVEETVQAMKVHLLSSNHDSAQENRWEVPFDPSLREVTVSLSGPAPQIELSDPFGRVVGVEQGLTELLNIPNSARVVNLKFPRPGAWKLRVSCSGRHTLRVTGVSSLDFRAGFSSVPVSEFNDTRERPIKGLPTHVLLKCTGLKPPGHLSLVELMSGSGRSLRTIPVPLPSDLGQQGLWSLPEFRTPSQSFFIKVTGKDKDGYRFQRLSSVSYTNIVPDPPAVSMPDVVEGFYMQPAVIGCSVESDIPYRLRFTRNGIPLGEETFLQNSAITSWKIAHTSAEDEGLYECIAQSNAGQGRALTQLTPPPVLNPAVNVTSSVGGVAVLACQVKGSMRHNLTWHRAGHTIQATTGRVKLLSDSSLQISGVQSHDAGEYQCVATNANGNSRITVWLFVPEAPTVVVHPQSQAFSRGDEIRLICSASGSPSPQLFWSHENMFLTNRLNQYGVLTIKGALPEDAGNYTCLATNEAGTASQSVSLTYAEVPRITVVQQVVLVSVGGDATLECKAAGVPSPLVHWFKGELEVGVQEIDAGQYNCVENPSNVILLSTASPLFSETPVDVTANVGENIALPCVARGLPQPTVTWSKEDGRQILRTDSHSRTVQLENGHLLIQSIWLDDDGLYICEAKNQFGTIRAEARVSVTGLEPPLLAQGAPVITTGIGQSLSIPCMLLDGIPLPERHWVQNGKPLSGRVFLRSDGSLYIERAAPEDAGTYVCTAVNVAGSMNITVTLEVHVPPEINTGPYHYIANEGVAITLSCEASGVPKPNVVWSKTLPKDHSSLQSDPAGYLHIPHPTADDAGIYICTATSPVGYASREIQLSVNTLPKIMGVSGHDNTVKMAAEVGTEVVLPCEAEGSPSPLVTWSRNGHLIPPVTAGFTVLPSGSLKITDVRLIDSKLYTCTAENPAGNVSLSYNLHIQAKPRIQPAPPILKALIGQTVILPCVVQGEPSPEVSWFYNGRPLGVKNITPLRIPQVSLADQGTYQCVAKNSAGQETLEIKLEILVPPEIQDDGQTLNLTVILKQPLTLGCDAFGIPSPIITWTKDNHPVRQALRLGSSQGDSTGLYTCRATNPAGTAIKHYSLSVLVPPKIEGDSTSLTFGGQETKVRINASLTLSCLAKGFPEPKVHWFKDGQVGVSTEFTTSTFFSLAKSIFMCSLMFFVPCSMFCIFHISLFDVFSLLSVAEWKLPCWHSGEWPLPPHREGHSVP</sequence>
<feature type="domain" description="Ig-like" evidence="11">
    <location>
        <begin position="1211"/>
        <end position="1288"/>
    </location>
</feature>
<dbReference type="InterPro" id="IPR013783">
    <property type="entry name" value="Ig-like_fold"/>
</dbReference>
<dbReference type="FunFam" id="2.60.40.10:FF:000032">
    <property type="entry name" value="palladin isoform X1"/>
    <property type="match status" value="4"/>
</dbReference>
<dbReference type="SUPFAM" id="SSF53300">
    <property type="entry name" value="vWA-like"/>
    <property type="match status" value="1"/>
</dbReference>
<feature type="domain" description="Ig-like" evidence="11">
    <location>
        <begin position="605"/>
        <end position="686"/>
    </location>
</feature>
<keyword evidence="13" id="KW-1185">Reference proteome</keyword>
<evidence type="ECO:0000313" key="12">
    <source>
        <dbReference type="Ensembl" id="ENSMAMP00000041261.1"/>
    </source>
</evidence>
<comment type="similarity">
    <text evidence="2">Belongs to the immunoglobulin superfamily. DCC family.</text>
</comment>
<evidence type="ECO:0000256" key="8">
    <source>
        <dbReference type="ARBA" id="ARBA00023319"/>
    </source>
</evidence>
<evidence type="ECO:0000259" key="11">
    <source>
        <dbReference type="PROSITE" id="PS50835"/>
    </source>
</evidence>
<dbReference type="InterPro" id="IPR007110">
    <property type="entry name" value="Ig-like_dom"/>
</dbReference>
<dbReference type="GO" id="GO:0050808">
    <property type="term" value="P:synapse organization"/>
    <property type="evidence" value="ECO:0007669"/>
    <property type="project" value="TreeGrafter"/>
</dbReference>
<dbReference type="GO" id="GO:0030424">
    <property type="term" value="C:axon"/>
    <property type="evidence" value="ECO:0007669"/>
    <property type="project" value="TreeGrafter"/>
</dbReference>
<evidence type="ECO:0000256" key="7">
    <source>
        <dbReference type="ARBA" id="ARBA00023180"/>
    </source>
</evidence>
<dbReference type="Pfam" id="PF23610">
    <property type="entry name" value="VWA7_4"/>
    <property type="match status" value="1"/>
</dbReference>
<feature type="domain" description="Ig-like" evidence="11">
    <location>
        <begin position="691"/>
        <end position="743"/>
    </location>
</feature>
<feature type="domain" description="Ig-like" evidence="11">
    <location>
        <begin position="514"/>
        <end position="596"/>
    </location>
</feature>
<dbReference type="GO" id="GO:0005576">
    <property type="term" value="C:extracellular region"/>
    <property type="evidence" value="ECO:0007669"/>
    <property type="project" value="UniProtKB-SubCell"/>
</dbReference>
<dbReference type="PANTHER" id="PTHR45080">
    <property type="entry name" value="CONTACTIN 5"/>
    <property type="match status" value="1"/>
</dbReference>
<dbReference type="SMART" id="SM00406">
    <property type="entry name" value="IGv"/>
    <property type="match status" value="5"/>
</dbReference>
<keyword evidence="3" id="KW-0964">Secreted</keyword>